<comment type="pathway">
    <text evidence="1">Amino-acid biosynthesis; L-tyrosine biosynthesis; (4-hydroxyphenyl)pyruvate from prephenate (NAD(+) route): step 1/1.</text>
</comment>
<dbReference type="InterPro" id="IPR003099">
    <property type="entry name" value="Prephen_DH"/>
</dbReference>
<dbReference type="Gene3D" id="1.10.3660.10">
    <property type="entry name" value="6-phosphogluconate dehydrogenase C-terminal like domain"/>
    <property type="match status" value="1"/>
</dbReference>
<sequence length="353" mass="36384">MSELTGPVEVVGTGLLGTSIGLACRRAGIEVLLTDASPEHVRTASGLGAGRPRRPEDRPQLVVVAVPPDHLGAEIVRALEDTDACVTDVGSVKTGPLAAVTGRPGAERYAGSHPMAGSERSGPLAASAALFDGRPWAITPHQGSGPEVVALVEALVAVCGGVPVRLTPEEHDRAVARTSHVPHLLASLVAARLADAPEGHLALTGQGVRDVTRVAAGDPALYGQIVTQNADAVLALLGEVRGQLDTLIAAVSNADRGSLEAVLREGVAGTQAIPGKHGAPVRPMRSVFVSVPDHPGELARLFADAGASGVNIEDVHIDHDPGRPVGLVELLVEESRADHLLTSLESRGWVTHR</sequence>
<evidence type="ECO:0000256" key="4">
    <source>
        <dbReference type="ARBA" id="ARBA00016891"/>
    </source>
</evidence>
<evidence type="ECO:0000256" key="6">
    <source>
        <dbReference type="ARBA" id="ARBA00023002"/>
    </source>
</evidence>
<evidence type="ECO:0000313" key="12">
    <source>
        <dbReference type="EMBL" id="GAA1160417.1"/>
    </source>
</evidence>
<keyword evidence="6" id="KW-0560">Oxidoreductase</keyword>
<dbReference type="SUPFAM" id="SSF55021">
    <property type="entry name" value="ACT-like"/>
    <property type="match status" value="1"/>
</dbReference>
<dbReference type="EMBL" id="BAAAJE010000028">
    <property type="protein sequence ID" value="GAA1160417.1"/>
    <property type="molecule type" value="Genomic_DNA"/>
</dbReference>
<keyword evidence="7" id="KW-0520">NAD</keyword>
<evidence type="ECO:0000256" key="7">
    <source>
        <dbReference type="ARBA" id="ARBA00023027"/>
    </source>
</evidence>
<evidence type="ECO:0000313" key="13">
    <source>
        <dbReference type="Proteomes" id="UP001499979"/>
    </source>
</evidence>
<dbReference type="PANTHER" id="PTHR21363">
    <property type="entry name" value="PREPHENATE DEHYDROGENASE"/>
    <property type="match status" value="1"/>
</dbReference>
<comment type="catalytic activity">
    <reaction evidence="9">
        <text>prephenate + NAD(+) = 3-(4-hydroxyphenyl)pyruvate + CO2 + NADH</text>
        <dbReference type="Rhea" id="RHEA:13869"/>
        <dbReference type="ChEBI" id="CHEBI:16526"/>
        <dbReference type="ChEBI" id="CHEBI:29934"/>
        <dbReference type="ChEBI" id="CHEBI:36242"/>
        <dbReference type="ChEBI" id="CHEBI:57540"/>
        <dbReference type="ChEBI" id="CHEBI:57945"/>
        <dbReference type="EC" id="1.3.1.12"/>
    </reaction>
</comment>
<evidence type="ECO:0000256" key="1">
    <source>
        <dbReference type="ARBA" id="ARBA00005067"/>
    </source>
</evidence>
<dbReference type="RefSeq" id="WP_343910094.1">
    <property type="nucleotide sequence ID" value="NZ_BAAAJE010000028.1"/>
</dbReference>
<keyword evidence="8" id="KW-0057">Aromatic amino acid biosynthesis</keyword>
<evidence type="ECO:0000259" key="11">
    <source>
        <dbReference type="PROSITE" id="PS51671"/>
    </source>
</evidence>
<organism evidence="12 13">
    <name type="scientific">Nocardioides aquiterrae</name>
    <dbReference type="NCBI Taxonomy" id="203799"/>
    <lineage>
        <taxon>Bacteria</taxon>
        <taxon>Bacillati</taxon>
        <taxon>Actinomycetota</taxon>
        <taxon>Actinomycetes</taxon>
        <taxon>Propionibacteriales</taxon>
        <taxon>Nocardioidaceae</taxon>
        <taxon>Nocardioides</taxon>
    </lineage>
</organism>
<evidence type="ECO:0000256" key="9">
    <source>
        <dbReference type="ARBA" id="ARBA00049260"/>
    </source>
</evidence>
<feature type="domain" description="Prephenate/arogenate dehydrogenase" evidence="10">
    <location>
        <begin position="6"/>
        <end position="281"/>
    </location>
</feature>
<keyword evidence="13" id="KW-1185">Reference proteome</keyword>
<dbReference type="PROSITE" id="PS51176">
    <property type="entry name" value="PDH_ADH"/>
    <property type="match status" value="1"/>
</dbReference>
<dbReference type="InterPro" id="IPR045865">
    <property type="entry name" value="ACT-like_dom_sf"/>
</dbReference>
<proteinExistence type="inferred from homology"/>
<dbReference type="Proteomes" id="UP001499979">
    <property type="component" value="Unassembled WGS sequence"/>
</dbReference>
<dbReference type="Gene3D" id="3.40.50.720">
    <property type="entry name" value="NAD(P)-binding Rossmann-like Domain"/>
    <property type="match status" value="1"/>
</dbReference>
<dbReference type="InterPro" id="IPR002912">
    <property type="entry name" value="ACT_dom"/>
</dbReference>
<name>A0ABP4FB48_9ACTN</name>
<evidence type="ECO:0000256" key="5">
    <source>
        <dbReference type="ARBA" id="ARBA00022498"/>
    </source>
</evidence>
<evidence type="ECO:0000256" key="3">
    <source>
        <dbReference type="ARBA" id="ARBA00012068"/>
    </source>
</evidence>
<gene>
    <name evidence="12" type="ORF">GCM10009606_43050</name>
</gene>
<dbReference type="InterPro" id="IPR046825">
    <property type="entry name" value="PDH_C"/>
</dbReference>
<keyword evidence="8" id="KW-0028">Amino-acid biosynthesis</keyword>
<dbReference type="SUPFAM" id="SSF48179">
    <property type="entry name" value="6-phosphogluconate dehydrogenase C-terminal domain-like"/>
    <property type="match status" value="1"/>
</dbReference>
<evidence type="ECO:0000256" key="2">
    <source>
        <dbReference type="ARBA" id="ARBA00007964"/>
    </source>
</evidence>
<dbReference type="Pfam" id="PF20463">
    <property type="entry name" value="PDH_C"/>
    <property type="match status" value="1"/>
</dbReference>
<dbReference type="InterPro" id="IPR046826">
    <property type="entry name" value="PDH_N"/>
</dbReference>
<dbReference type="InterPro" id="IPR036291">
    <property type="entry name" value="NAD(P)-bd_dom_sf"/>
</dbReference>
<dbReference type="Pfam" id="PF02153">
    <property type="entry name" value="PDH_N"/>
    <property type="match status" value="1"/>
</dbReference>
<comment type="caution">
    <text evidence="12">The sequence shown here is derived from an EMBL/GenBank/DDBJ whole genome shotgun (WGS) entry which is preliminary data.</text>
</comment>
<reference evidence="13" key="1">
    <citation type="journal article" date="2019" name="Int. J. Syst. Evol. Microbiol.">
        <title>The Global Catalogue of Microorganisms (GCM) 10K type strain sequencing project: providing services to taxonomists for standard genome sequencing and annotation.</title>
        <authorList>
            <consortium name="The Broad Institute Genomics Platform"/>
            <consortium name="The Broad Institute Genome Sequencing Center for Infectious Disease"/>
            <person name="Wu L."/>
            <person name="Ma J."/>
        </authorList>
    </citation>
    <scope>NUCLEOTIDE SEQUENCE [LARGE SCALE GENOMIC DNA]</scope>
    <source>
        <strain evidence="13">JCM 11813</strain>
    </source>
</reference>
<comment type="similarity">
    <text evidence="2">Belongs to the prephenate/arogenate dehydrogenase family.</text>
</comment>
<evidence type="ECO:0000256" key="8">
    <source>
        <dbReference type="ARBA" id="ARBA00023141"/>
    </source>
</evidence>
<feature type="domain" description="ACT" evidence="11">
    <location>
        <begin position="286"/>
        <end position="353"/>
    </location>
</feature>
<evidence type="ECO:0000259" key="10">
    <source>
        <dbReference type="PROSITE" id="PS51176"/>
    </source>
</evidence>
<dbReference type="NCBIfam" id="NF005112">
    <property type="entry name" value="PRK06545.2-4"/>
    <property type="match status" value="1"/>
</dbReference>
<dbReference type="PANTHER" id="PTHR21363:SF0">
    <property type="entry name" value="PREPHENATE DEHYDROGENASE [NADP(+)]"/>
    <property type="match status" value="1"/>
</dbReference>
<dbReference type="SUPFAM" id="SSF51735">
    <property type="entry name" value="NAD(P)-binding Rossmann-fold domains"/>
    <property type="match status" value="1"/>
</dbReference>
<keyword evidence="5" id="KW-0827">Tyrosine biosynthesis</keyword>
<dbReference type="InterPro" id="IPR008927">
    <property type="entry name" value="6-PGluconate_DH-like_C_sf"/>
</dbReference>
<dbReference type="NCBIfam" id="NF005111">
    <property type="entry name" value="PRK06545.2-3"/>
    <property type="match status" value="1"/>
</dbReference>
<dbReference type="EC" id="1.3.1.12" evidence="3"/>
<protein>
    <recommendedName>
        <fullName evidence="4">Prephenate dehydrogenase</fullName>
        <ecNumber evidence="3">1.3.1.12</ecNumber>
    </recommendedName>
</protein>
<dbReference type="InterPro" id="IPR050812">
    <property type="entry name" value="Preph/Arog_dehydrog"/>
</dbReference>
<dbReference type="PROSITE" id="PS51671">
    <property type="entry name" value="ACT"/>
    <property type="match status" value="1"/>
</dbReference>
<accession>A0ABP4FB48</accession>